<accession>A0A7J7LQC9</accession>
<sequence length="81" mass="9222">IVVQNFGGKKYKFGGLSKENFGFKDCNQSLSVELNKKLVVLQSHQPVPDATLRKKYDDLLFAHEDVKKKLIAKENFVSHSK</sequence>
<evidence type="ECO:0000313" key="2">
    <source>
        <dbReference type="Proteomes" id="UP000541444"/>
    </source>
</evidence>
<keyword evidence="2" id="KW-1185">Reference proteome</keyword>
<feature type="non-terminal residue" evidence="1">
    <location>
        <position position="1"/>
    </location>
</feature>
<reference evidence="1 2" key="1">
    <citation type="journal article" date="2020" name="IScience">
        <title>Genome Sequencing of the Endangered Kingdonia uniflora (Circaeasteraceae, Ranunculales) Reveals Potential Mechanisms of Evolutionary Specialization.</title>
        <authorList>
            <person name="Sun Y."/>
            <person name="Deng T."/>
            <person name="Zhang A."/>
            <person name="Moore M.J."/>
            <person name="Landis J.B."/>
            <person name="Lin N."/>
            <person name="Zhang H."/>
            <person name="Zhang X."/>
            <person name="Huang J."/>
            <person name="Zhang X."/>
            <person name="Sun H."/>
            <person name="Wang H."/>
        </authorList>
    </citation>
    <scope>NUCLEOTIDE SEQUENCE [LARGE SCALE GENOMIC DNA]</scope>
    <source>
        <strain evidence="1">TB1705</strain>
        <tissue evidence="1">Leaf</tissue>
    </source>
</reference>
<dbReference type="EMBL" id="JACGCM010002112">
    <property type="protein sequence ID" value="KAF6144769.1"/>
    <property type="molecule type" value="Genomic_DNA"/>
</dbReference>
<name>A0A7J7LQC9_9MAGN</name>
<evidence type="ECO:0000313" key="1">
    <source>
        <dbReference type="EMBL" id="KAF6144769.1"/>
    </source>
</evidence>
<gene>
    <name evidence="1" type="ORF">GIB67_016843</name>
</gene>
<dbReference type="AlphaFoldDB" id="A0A7J7LQC9"/>
<organism evidence="1 2">
    <name type="scientific">Kingdonia uniflora</name>
    <dbReference type="NCBI Taxonomy" id="39325"/>
    <lineage>
        <taxon>Eukaryota</taxon>
        <taxon>Viridiplantae</taxon>
        <taxon>Streptophyta</taxon>
        <taxon>Embryophyta</taxon>
        <taxon>Tracheophyta</taxon>
        <taxon>Spermatophyta</taxon>
        <taxon>Magnoliopsida</taxon>
        <taxon>Ranunculales</taxon>
        <taxon>Circaeasteraceae</taxon>
        <taxon>Kingdonia</taxon>
    </lineage>
</organism>
<protein>
    <submittedName>
        <fullName evidence="1">Uncharacterized protein</fullName>
    </submittedName>
</protein>
<comment type="caution">
    <text evidence="1">The sequence shown here is derived from an EMBL/GenBank/DDBJ whole genome shotgun (WGS) entry which is preliminary data.</text>
</comment>
<proteinExistence type="predicted"/>
<dbReference type="Proteomes" id="UP000541444">
    <property type="component" value="Unassembled WGS sequence"/>
</dbReference>